<dbReference type="Proteomes" id="UP001610563">
    <property type="component" value="Unassembled WGS sequence"/>
</dbReference>
<comment type="caution">
    <text evidence="3">The sequence shown here is derived from an EMBL/GenBank/DDBJ whole genome shotgun (WGS) entry which is preliminary data.</text>
</comment>
<feature type="transmembrane region" description="Helical" evidence="2">
    <location>
        <begin position="55"/>
        <end position="78"/>
    </location>
</feature>
<keyword evidence="2" id="KW-1133">Transmembrane helix</keyword>
<feature type="region of interest" description="Disordered" evidence="1">
    <location>
        <begin position="1"/>
        <end position="21"/>
    </location>
</feature>
<evidence type="ECO:0000313" key="4">
    <source>
        <dbReference type="Proteomes" id="UP001610563"/>
    </source>
</evidence>
<protein>
    <submittedName>
        <fullName evidence="3">Uncharacterized protein</fullName>
    </submittedName>
</protein>
<evidence type="ECO:0000256" key="2">
    <source>
        <dbReference type="SAM" id="Phobius"/>
    </source>
</evidence>
<accession>A0ABR4FXE4</accession>
<reference evidence="3 4" key="1">
    <citation type="submission" date="2024-07" db="EMBL/GenBank/DDBJ databases">
        <title>Section-level genome sequencing and comparative genomics of Aspergillus sections Usti and Cavernicolus.</title>
        <authorList>
            <consortium name="Lawrence Berkeley National Laboratory"/>
            <person name="Nybo J.L."/>
            <person name="Vesth T.C."/>
            <person name="Theobald S."/>
            <person name="Frisvad J.C."/>
            <person name="Larsen T.O."/>
            <person name="Kjaerboelling I."/>
            <person name="Rothschild-Mancinelli K."/>
            <person name="Lyhne E.K."/>
            <person name="Kogle M.E."/>
            <person name="Barry K."/>
            <person name="Clum A."/>
            <person name="Na H."/>
            <person name="Ledsgaard L."/>
            <person name="Lin J."/>
            <person name="Lipzen A."/>
            <person name="Kuo A."/>
            <person name="Riley R."/>
            <person name="Mondo S."/>
            <person name="Labutti K."/>
            <person name="Haridas S."/>
            <person name="Pangalinan J."/>
            <person name="Salamov A.A."/>
            <person name="Simmons B.A."/>
            <person name="Magnuson J.K."/>
            <person name="Chen J."/>
            <person name="Drula E."/>
            <person name="Henrissat B."/>
            <person name="Wiebenga A."/>
            <person name="Lubbers R.J."/>
            <person name="Gomes A.C."/>
            <person name="Makela M.R."/>
            <person name="Stajich J."/>
            <person name="Grigoriev I.V."/>
            <person name="Mortensen U.H."/>
            <person name="De Vries R.P."/>
            <person name="Baker S.E."/>
            <person name="Andersen M.R."/>
        </authorList>
    </citation>
    <scope>NUCLEOTIDE SEQUENCE [LARGE SCALE GENOMIC DNA]</scope>
    <source>
        <strain evidence="3 4">CBS 209.92</strain>
    </source>
</reference>
<name>A0ABR4FXE4_9EURO</name>
<keyword evidence="2" id="KW-0812">Transmembrane</keyword>
<proteinExistence type="predicted"/>
<organism evidence="3 4">
    <name type="scientific">Aspergillus keveii</name>
    <dbReference type="NCBI Taxonomy" id="714993"/>
    <lineage>
        <taxon>Eukaryota</taxon>
        <taxon>Fungi</taxon>
        <taxon>Dikarya</taxon>
        <taxon>Ascomycota</taxon>
        <taxon>Pezizomycotina</taxon>
        <taxon>Eurotiomycetes</taxon>
        <taxon>Eurotiomycetidae</taxon>
        <taxon>Eurotiales</taxon>
        <taxon>Aspergillaceae</taxon>
        <taxon>Aspergillus</taxon>
        <taxon>Aspergillus subgen. Nidulantes</taxon>
    </lineage>
</organism>
<dbReference type="EMBL" id="JBFTWV010000087">
    <property type="protein sequence ID" value="KAL2787946.1"/>
    <property type="molecule type" value="Genomic_DNA"/>
</dbReference>
<sequence length="95" mass="10282">MALESTPAAARSSKQSHPDLQEREEVFTELIKRANIFERQIVQRVDVIQEDHGKAILVFTIVSVALPVTVAVVALVLAGGYNASRILGWVSGGVL</sequence>
<gene>
    <name evidence="3" type="ORF">BJX66DRAFT_340679</name>
</gene>
<keyword evidence="4" id="KW-1185">Reference proteome</keyword>
<evidence type="ECO:0000313" key="3">
    <source>
        <dbReference type="EMBL" id="KAL2787946.1"/>
    </source>
</evidence>
<keyword evidence="2" id="KW-0472">Membrane</keyword>
<evidence type="ECO:0000256" key="1">
    <source>
        <dbReference type="SAM" id="MobiDB-lite"/>
    </source>
</evidence>